<comment type="caution">
    <text evidence="2">The sequence shown here is derived from an EMBL/GenBank/DDBJ whole genome shotgun (WGS) entry which is preliminary data.</text>
</comment>
<evidence type="ECO:0000256" key="1">
    <source>
        <dbReference type="SAM" id="Coils"/>
    </source>
</evidence>
<organism evidence="2 3">
    <name type="scientific">Metabacillus flavus</name>
    <dbReference type="NCBI Taxonomy" id="2823519"/>
    <lineage>
        <taxon>Bacteria</taxon>
        <taxon>Bacillati</taxon>
        <taxon>Bacillota</taxon>
        <taxon>Bacilli</taxon>
        <taxon>Bacillales</taxon>
        <taxon>Bacillaceae</taxon>
        <taxon>Metabacillus</taxon>
    </lineage>
</organism>
<protein>
    <recommendedName>
        <fullName evidence="4">DUF2524 domain-containing protein</fullName>
    </recommendedName>
</protein>
<evidence type="ECO:0000313" key="3">
    <source>
        <dbReference type="Proteomes" id="UP000682403"/>
    </source>
</evidence>
<name>A0ABS5LE08_9BACI</name>
<feature type="coiled-coil region" evidence="1">
    <location>
        <begin position="53"/>
        <end position="80"/>
    </location>
</feature>
<dbReference type="Proteomes" id="UP000682403">
    <property type="component" value="Unassembled WGS sequence"/>
</dbReference>
<keyword evidence="3" id="KW-1185">Reference proteome</keyword>
<evidence type="ECO:0000313" key="2">
    <source>
        <dbReference type="EMBL" id="MBS2968763.1"/>
    </source>
</evidence>
<gene>
    <name evidence="2" type="ORF">J9317_08340</name>
</gene>
<keyword evidence="1" id="KW-0175">Coiled coil</keyword>
<dbReference type="EMBL" id="JAGVRK010000001">
    <property type="protein sequence ID" value="MBS2968763.1"/>
    <property type="molecule type" value="Genomic_DNA"/>
</dbReference>
<sequence>MMEKRGKELSRLKLEVEKAEESATEATRILNAMFDSDYPDNHLTSTDSIEHLKEQMDAKIIQYRTKLNQMKKLLSEASAQNN</sequence>
<reference evidence="2 3" key="1">
    <citation type="submission" date="2021-04" db="EMBL/GenBank/DDBJ databases">
        <title>Metabacillus sp. strain KIGAM252 whole genome sequence.</title>
        <authorList>
            <person name="Seo M.-J."/>
            <person name="Cho E.-S."/>
            <person name="Hwang C.Y."/>
            <person name="Yoon D.J."/>
        </authorList>
    </citation>
    <scope>NUCLEOTIDE SEQUENCE [LARGE SCALE GENOMIC DNA]</scope>
    <source>
        <strain evidence="2 3">KIGAM252</strain>
    </source>
</reference>
<accession>A0ABS5LE08</accession>
<dbReference type="RefSeq" id="WP_211557825.1">
    <property type="nucleotide sequence ID" value="NZ_JAGVRK010000001.1"/>
</dbReference>
<evidence type="ECO:0008006" key="4">
    <source>
        <dbReference type="Google" id="ProtNLM"/>
    </source>
</evidence>
<feature type="coiled-coil region" evidence="1">
    <location>
        <begin position="2"/>
        <end position="29"/>
    </location>
</feature>
<proteinExistence type="predicted"/>